<feature type="compositionally biased region" description="Low complexity" evidence="14">
    <location>
        <begin position="2239"/>
        <end position="2251"/>
    </location>
</feature>
<evidence type="ECO:0000259" key="16">
    <source>
        <dbReference type="PROSITE" id="PS51194"/>
    </source>
</evidence>
<evidence type="ECO:0000259" key="15">
    <source>
        <dbReference type="PROSITE" id="PS51192"/>
    </source>
</evidence>
<dbReference type="PROSITE" id="PS51192">
    <property type="entry name" value="HELICASE_ATP_BIND_1"/>
    <property type="match status" value="1"/>
</dbReference>
<feature type="region of interest" description="Disordered" evidence="14">
    <location>
        <begin position="4105"/>
        <end position="4728"/>
    </location>
</feature>
<dbReference type="GO" id="GO:0000812">
    <property type="term" value="C:Swr1 complex"/>
    <property type="evidence" value="ECO:0007669"/>
    <property type="project" value="TreeGrafter"/>
</dbReference>
<feature type="compositionally biased region" description="Polar residues" evidence="14">
    <location>
        <begin position="1424"/>
        <end position="1435"/>
    </location>
</feature>
<feature type="compositionally biased region" description="Low complexity" evidence="14">
    <location>
        <begin position="2335"/>
        <end position="2347"/>
    </location>
</feature>
<evidence type="ECO:0000313" key="19">
    <source>
        <dbReference type="Proteomes" id="UP001187415"/>
    </source>
</evidence>
<feature type="region of interest" description="Disordered" evidence="14">
    <location>
        <begin position="1025"/>
        <end position="1044"/>
    </location>
</feature>
<dbReference type="GO" id="GO:0016887">
    <property type="term" value="F:ATP hydrolysis activity"/>
    <property type="evidence" value="ECO:0007669"/>
    <property type="project" value="TreeGrafter"/>
</dbReference>
<feature type="compositionally biased region" description="Low complexity" evidence="14">
    <location>
        <begin position="267"/>
        <end position="287"/>
    </location>
</feature>
<dbReference type="InterPro" id="IPR000330">
    <property type="entry name" value="SNF2_N"/>
</dbReference>
<feature type="compositionally biased region" description="Polar residues" evidence="14">
    <location>
        <begin position="4826"/>
        <end position="4843"/>
    </location>
</feature>
<dbReference type="InterPro" id="IPR014012">
    <property type="entry name" value="HSA_dom"/>
</dbReference>
<feature type="region of interest" description="Disordered" evidence="14">
    <location>
        <begin position="2235"/>
        <end position="2316"/>
    </location>
</feature>
<feature type="compositionally biased region" description="Low complexity" evidence="14">
    <location>
        <begin position="2726"/>
        <end position="2737"/>
    </location>
</feature>
<evidence type="ECO:0000256" key="7">
    <source>
        <dbReference type="ARBA" id="ARBA00022840"/>
    </source>
</evidence>
<evidence type="ECO:0000256" key="13">
    <source>
        <dbReference type="SAM" id="Coils"/>
    </source>
</evidence>
<dbReference type="CDD" id="cd18793">
    <property type="entry name" value="SF2_C_SNF"/>
    <property type="match status" value="1"/>
</dbReference>
<evidence type="ECO:0000256" key="1">
    <source>
        <dbReference type="ARBA" id="ARBA00004123"/>
    </source>
</evidence>
<feature type="compositionally biased region" description="Low complexity" evidence="14">
    <location>
        <begin position="5177"/>
        <end position="5200"/>
    </location>
</feature>
<accession>A0AA88IU31</accession>
<dbReference type="PROSITE" id="PS51204">
    <property type="entry name" value="HSA"/>
    <property type="match status" value="1"/>
</dbReference>
<feature type="region of interest" description="Disordered" evidence="14">
    <location>
        <begin position="4813"/>
        <end position="4843"/>
    </location>
</feature>
<sequence>MEGPSRSTGFRQSRRSRSQRDRERRRRRVDLAEERATSLSSGSDHEACGTNSVMGSAGRECRRGFGRHRPPRRRKRESVSCEEDIIDGFAIASFISLEALEMDCSLKPSQRTDMLGRRNKGKRGPEENGGGPLSEPEEGAPHSFSSSYCNKSRNKRRKIEGQPLETGYICDTESDTGDKASDNDVDLVFKVRPTKAVEPAPSNMGMSIGKSCLSLTARSGSVSRLMVTSQVSGLARSQEKSLEPHFPEPVSSSTSSVSFCLVSHSPVPPSVAVSRPNPYNNNSSRHNGSPPLPKQKSFFTLPGRANSSYSLNNTNSTPVKPPSSSSSVASSTSSMRPPTPSTSASLSYMRGSGTSGPLRPPSRASSGALYTSSPGLPPPPPLLQGPSHSAADRDGRRSVPGAENNAAGAGRSTPGGPSASNSAQSSSGRSSQNQPSMPALAFQFHQHNHQHQHTHTHQHYAPFLHPTATTPSLFEKFGPKVEGLYRNPFFQQYPPPSVPSIQPVIPPTGPFSSLQGAFQPKPLVPQGTGPDLTARLGVVPHHLQPKDPRLTDPFGTPLKTSNKPGKWCAMHVYVAWMILNHQRKVKQMQADPHKLDFRSDLLARLPGAGGLGPLGPMGGALPAHDLTRPPSLFSAAGAVNPSSAPFISPSAAHSSFLAQTAHLDQYGRSQPFNPLGALSSGAFGGLGSPTLAGSMFGPKDSPASVVGGLSTPNHHDPWNRVHSGPSGFPAGPSWTKGAEKRDERDRGKDGERRDIPHIKDEKDRDNMLYGRQPVRISPVAPSFKPRSSTPVSHINGHSSALVGGSGPVEDLTRSLNRDRDRDGDKRQLPSVSSRAPPVGTSSLVADRDRPRSSSSSVLTTPPPTSRSAASPLDLYPRALASTAHSLHSEPSHSQRDLPASSTGMASVSSLSQSKKSDRTTTPVSKPPVLIPPVKVKEERKEEPDPIPITLPPPATNHSFDRPNSHPHHPSSGTPSSSSLSLTPTSGVPLPPPTPNPPSHHYSLLERSRIEAYLGSMAGTATLVMAPGERFPHGPPQGPPQGPHSFTWDPLRELAVQQQHRHRREALALPPDHHLALRSEHHLARLFQHPRLLEVAAAAPHHPPSSTSAASTSAVRPDFGLMGHHFDRQVGPPGGGLIDEDQQRAQILREDFERARYFGMHPHLAGGAHLSSPSHPAHLEQLHPGLLSHPLPPGVSATSQHHAGLYSRLGPLNPHHMPNGILAKGPAGLVGALSVGAPPPLIPSITSRSATPPRRLGGPVKENWSEISEYVEGNPNFSILEVESTEDLCLTPQTGAVCSGGSTEEGHSGEEAVRQLASPAVDVLGGNPQAAQNVAGESSRHAPQPVTAAPRPVPPITNPSTVPLPESTNSAILGMESLPISSDSKKSISEEVPIKESVAEDVRVATSLAEDSSAEMQQLPDPFYSSLSSDTQTESTVPELHYGSQIDKEESHSNSQTNQIQPPGEGAGLVVITATKDKQSVTVEYEPETGKNMELGEKEHTGGNALPHPESQICFTVSPCSVPQSGVGFEVTTELGAKEQSDRAPLDANQGSHTAEDQAGSHQDTKSSSLSLLAFGSSENKQTDLSKTQDKIISNDAREIQKTNSLGSIETFEHVNTLVETKPSSAEILETPKARELFCSSDLAARTDSNIQRSFDAPEGELVESSTMDEQTDMATSSTDFTMLQECSSTQENASNPPLLGTGLMVSLTETSNPSDQIPTTETPLIAELVHSTDAQEIVVVREEAHISGDWSNMHLNQSYLLQREDGSVCEAAIVSELTSELSTGEPKLYDESVQADIELHSQPVEVYEICSLVEEVAEETVCAGSSAQLSHSPGYEVNLFNALLENPDQYTITEQLESHRDPSIHTINENDTVIISQQSLPSSHDANRILVSSNNSHNLSTQNTTVAAVEQHLILDANQTVEVANSTEVCLVELAAVTSDSITVEQTVTSPQILTSCSQVSADQTEVIDSPVIQTAPQKQEAQATAGSLSPVSPAGSVTVHVSHVENQPSQNQIPALTVVSATKPEACVSSHAGTKEPPASTEIPSQSIQNVAVATQAKPETFCTTQTSGVINPKLLLLKPGATPLLKHPPSFLANVTKQQNATGKLANAHSSWSGTKSEECLPQPVSAADSLCASVALSSHKDQTQCSVNKTSVAAAPPVKVQQPTVSSNITLQLAHTASVTPTSFTTKSDKETITFSKTLAETDPVPQVVDTTTDATPPITPYTLDMLTASVEREGTSSTSPTDPQTDSLYAEEESEDMEQDEPILEAEAQETTSGQVSSPEECSDEEPEHDKTESEMTTPGSTHKHGQSRTDRKALFLKVRQWIAERVTVNSSPASPSTSSSYPSPLPTIDWSTPRRERSSPLRGPHGKFVSPSSVGAYSSSSSPPDQGTPQRPRGERHTDMAELAKHEADIEHRTQALKREGFWSMKRLSRLTEPQRPKVHWDYLCEEMQWLSADFAQERRWKRGVARKVVRMVMRHHEELRQKEEKAKRDEHAKIRRVASSIAKEVRSFWSSVEKVVQYKQQSRLEEKRKKALDLQLDFIVGQTEKYSDLLSKSLAPVRPAETVPLTPQKSLPPPVDEDDRDFEPPCEEEDDEETIEVEEQQEGNDAESHRREIELLKEEGMLPLDQLLSTLNLPQGSGSEEECSDETSSSVEEEDEDGEFTANEEDAEDEEDTIAAQENVEGNYNHAEELDDLAKEGDMSVEELLEKYKGAYASDFEVPSPSGSKASSDSEVSGDEEEESEEDESDVESNTSSSDSSGDSAEDDDSEKEEEESEEEEDNGDDDSRDQGMEVLLKEGDHSPTSSGSRPKKEISHIAATAESLQPKGYTLATTKVKTPIPFLLHGTLREYQHIGLDWLVTMYEKKLNGILADEMGLGKTIQTIALLAHLACEKGNWGPHLIIVPTSVMLNWEMELKRWCPGFKILTYFGSQKERKLKRQGWTKPNAFHVCITSYKLVLQDHQAFRRKSWRYLILDEAQNIKNFKSQRWQSLLNFNSHRRLLLTGTPLQNSLMELWSLMHFLMPHVFQSHREFKEWFSNPLTGMIEGSQEYNEGLVKRLHKVLRPFLLRRIKADVEKQMPKKYEHVVRCRLSKRQRFLYDDFMAQASTRETLASGHFMSVINILMQLRKVCNHPNLFDPRPIQSPFITQPIVFHTASLVQDALEVSPMKRCDLSMFDLVGLESRVSRYQADSFLPRHKVSRHLIQEIVESPEPPPRPKPVRMKVNRMFQPPPKADNRPVLLMNKPTCSVPPAAQTPKPPPLTDVISTAAPAPVVQQVVCSVAPTPPPRPPMHPAAQTAVRSNAPKPVLTVRPPTVPCTASIPAHPSPNTTSVLPQRVLLSPDMQARLPSGEVVSIAQLASLAGRPVSSCQGSKPVTFQLQGNKLTLSGAQIHQVPAATQRPVQGNVMHLVSSGVQHHLISQTAQVTVQSSATSNTTSAAPTANRLPHNASPQVPASMVSSPGVVKIVVRQTAGKEGGPVPTLAVAPSPRIAPQASPSPHAHANTTPVRNTGPLQIAQRTPGPATAHYTIAPPRNPTSTLSQPQPPRPVLKVVQPPPSSAELPAPAQVSSLSSASKSSTLRDNSSTSSQTPVATKARPAIAKANPAPRKVPQPPPRSPFYMSWLADGLKQQRESQLDFIIRVNECHCGAKPVYGQEVLDFLTFLPGSQPTPAALSSQGNWGRSGHSSCLYAQSQNKYNYWFQSHAVREAIQSIEKRLELLSDTIDRFTFAIPPVEAPPISMHCCHPPPSLSHKQAVFSSMLSNQVAPLTRSFHRIQCKMRTQFPDLRLIQYDCGKLQTLHTLLRKLKTGGHRVLIFTQMTRMLDVLEQFLNYHGHIYLRLDGSTRVEQRQALMERFNADRRIFCFILSTRSGGVGVNLTGADTVVFYDSDWNPTMDAQAQDRCHRIGQTRDVHIYRLISERTVEENILKKANQKRMLGDMAIEGGNFTTAFFKQQTIRELFDVNDGEKREVAVELSVPQAEEEEAVNKQSTTILEQALCRAEDEEDIVAASQAKAEQVAELAEFNENIPLDDGGEQEEVEELSKAEQEIAALVEQLTPIERYAMNFLEASLEDVCKEELKQAEEQVEAARKGLDQAKEEGLKLHASSDDDDDDFLSPLASVEPAQPTPARRGRKPKDKDKIITSTRTSGRLRGASPDTEPEPTTPREVPERVRSGLRGRGAAKDSGNASTTPIHTDHQKTSSTRVQDTSKPPKASSPDRDHQAIKTRTVPNRSHSTPVPSSPTASPPGGKQQFAVETELTSKSETEEKEGDNERRASESSLESTCPVDPQAKDDDSRGDSAMSPPSTSSRSPRKRQSADGEVLRGLVEDSPSAKVLRKLPGRLVTVVEEKEPKKRRRRASGTAGGGSSEDAVEENAAGFVDEPNSDNTSPSPDGKPKGTVIKSIQEQDSTPSSSVQPQPVRGYPPYSPPHLSPDMPVLRNLPVRRRLETESRLAAQLGEQQHLGRGRGGSQSKKTDTPPGKDVTSATTESSVNSHVMPLKRKRGRPPKTPLRLPDSDNTATPSPQPSSPSEEGNPPLSPKRKRGRPRKDSTTTSDTVGEGQNSKKETTTTDASGLLKPDASLETPTAADVRISQDCLSPRAEQTDLTTDVSTSTSNQAPASTTKNNQTSTPASVQVSSAPAPVPAAASSSSSAQVVSSTLAPSSDTATVSSVSSSASPPVTRTPATTISLPPPSMLSSTLPTLQDSAVSVDTQPSASTTVKTTGSDSVTTVATAVPTTPSPPTTTAVKVVPKSVPVTIITTATTIISKTASATPAVTTTVKPVLTATTTAAPKDLPQASALSTTSTSATVTSTPAVSLSSPATVSPSPLSTASTTVKTVQESPLKPTITTMTPVKSVEQASSSTVLTTTPTPTLSVSPATSPPPPAVSTSALQSSAQAKTNVTTNKPPTKLVSTGQVKVATEALTLSPNAAPTTDDKTAAATSSNLREGAEVTMPAVAALSEAPAPSTPATTVEKTVNMPAPPTASTEATTAPLTTVATTTSTPQQSVTVAATDTATTSQVSSVPVGASTSVPTKTSPILTSPETSAGTSHHVENSASIQEVSTPAQTESLAQKPTSAPSNVSVIEQKESASEGDSDRATEMEVDAVEGDIKTGEEEEDDEKQEISRSQHKRRKVENSSETRMEGAGGDAKTTADPEKEEPEETNEDQKQKRSLSRQSSQESTRSSSPSSGCSTSTLSRHAHHKKLTKTDILLRGGEQTSLQKQGRKRQRKRMAKRMRKAKRRRSAPPPLGGGDPGPPLPPQTLTVG</sequence>
<feature type="region of interest" description="Disordered" evidence="14">
    <location>
        <begin position="703"/>
        <end position="1001"/>
    </location>
</feature>
<evidence type="ECO:0000256" key="9">
    <source>
        <dbReference type="ARBA" id="ARBA00023015"/>
    </source>
</evidence>
<feature type="region of interest" description="Disordered" evidence="14">
    <location>
        <begin position="2333"/>
        <end position="2407"/>
    </location>
</feature>
<feature type="compositionally biased region" description="Basic and acidic residues" evidence="14">
    <location>
        <begin position="2692"/>
        <end position="2704"/>
    </location>
</feature>
<feature type="compositionally biased region" description="Low complexity" evidence="14">
    <location>
        <begin position="4813"/>
        <end position="4825"/>
    </location>
</feature>
<feature type="compositionally biased region" description="Polar residues" evidence="14">
    <location>
        <begin position="4706"/>
        <end position="4728"/>
    </location>
</feature>
<keyword evidence="6" id="KW-0347">Helicase</keyword>
<evidence type="ECO:0000256" key="8">
    <source>
        <dbReference type="ARBA" id="ARBA00022853"/>
    </source>
</evidence>
<comment type="subcellular location">
    <subcellularLocation>
        <location evidence="1">Nucleus</location>
    </subcellularLocation>
</comment>
<dbReference type="Proteomes" id="UP001187415">
    <property type="component" value="Unassembled WGS sequence"/>
</dbReference>
<feature type="compositionally biased region" description="Acidic residues" evidence="14">
    <location>
        <begin position="2645"/>
        <end position="2679"/>
    </location>
</feature>
<dbReference type="InterPro" id="IPR023246">
    <property type="entry name" value="AUTS2"/>
</dbReference>
<keyword evidence="13" id="KW-0175">Coiled coil</keyword>
<evidence type="ECO:0000256" key="12">
    <source>
        <dbReference type="ARBA" id="ARBA00023242"/>
    </source>
</evidence>
<feature type="region of interest" description="Disordered" evidence="14">
    <location>
        <begin position="2720"/>
        <end position="2793"/>
    </location>
</feature>
<evidence type="ECO:0000256" key="2">
    <source>
        <dbReference type="ARBA" id="ARBA00009220"/>
    </source>
</evidence>
<feature type="compositionally biased region" description="Acidic residues" evidence="14">
    <location>
        <begin position="2766"/>
        <end position="2790"/>
    </location>
</feature>
<reference evidence="18" key="1">
    <citation type="submission" date="2023-07" db="EMBL/GenBank/DDBJ databases">
        <title>Chromosome-level Genome Assembly of Striped Snakehead (Channa striata).</title>
        <authorList>
            <person name="Liu H."/>
        </authorList>
    </citation>
    <scope>NUCLEOTIDE SEQUENCE</scope>
    <source>
        <strain evidence="18">Gz</strain>
        <tissue evidence="18">Muscle</tissue>
    </source>
</reference>
<feature type="compositionally biased region" description="Low complexity" evidence="14">
    <location>
        <begin position="4302"/>
        <end position="4312"/>
    </location>
</feature>
<feature type="compositionally biased region" description="Low complexity" evidence="14">
    <location>
        <begin position="3494"/>
        <end position="3505"/>
    </location>
</feature>
<dbReference type="FunFam" id="3.40.50.300:FF:000529">
    <property type="entry name" value="helicase SRCAP isoform X1"/>
    <property type="match status" value="1"/>
</dbReference>
<feature type="compositionally biased region" description="Low complexity" evidence="14">
    <location>
        <begin position="414"/>
        <end position="435"/>
    </location>
</feature>
<feature type="domain" description="Helicase C-terminal" evidence="16">
    <location>
        <begin position="3800"/>
        <end position="3950"/>
    </location>
</feature>
<feature type="compositionally biased region" description="Low complexity" evidence="14">
    <location>
        <begin position="4606"/>
        <end position="4617"/>
    </location>
</feature>
<feature type="compositionally biased region" description="Pro residues" evidence="14">
    <location>
        <begin position="3610"/>
        <end position="3619"/>
    </location>
</feature>
<dbReference type="PRINTS" id="PR02044">
    <property type="entry name" value="FIBROSIN1LPF"/>
</dbReference>
<feature type="compositionally biased region" description="Basic and acidic residues" evidence="14">
    <location>
        <begin position="5088"/>
        <end position="5103"/>
    </location>
</feature>
<feature type="compositionally biased region" description="Basic residues" evidence="14">
    <location>
        <begin position="64"/>
        <end position="76"/>
    </location>
</feature>
<keyword evidence="3" id="KW-0597">Phosphoprotein</keyword>
<keyword evidence="8" id="KW-0156">Chromatin regulator</keyword>
<dbReference type="InterPro" id="IPR017956">
    <property type="entry name" value="AT_hook_DNA-bd_motif"/>
</dbReference>
<feature type="compositionally biased region" description="Low complexity" evidence="14">
    <location>
        <begin position="4986"/>
        <end position="5026"/>
    </location>
</feature>
<feature type="compositionally biased region" description="Acidic residues" evidence="14">
    <location>
        <begin position="2738"/>
        <end position="2753"/>
    </location>
</feature>
<dbReference type="FunFam" id="3.40.50.10810:FF:000005">
    <property type="entry name" value="Photoperiod-independent early flowering 1"/>
    <property type="match status" value="1"/>
</dbReference>
<dbReference type="GO" id="GO:0010557">
    <property type="term" value="P:positive regulation of macromolecule biosynthetic process"/>
    <property type="evidence" value="ECO:0007669"/>
    <property type="project" value="UniProtKB-ARBA"/>
</dbReference>
<feature type="compositionally biased region" description="Polar residues" evidence="14">
    <location>
        <begin position="4618"/>
        <end position="4628"/>
    </location>
</feature>
<evidence type="ECO:0000313" key="18">
    <source>
        <dbReference type="EMBL" id="KAK2820720.1"/>
    </source>
</evidence>
<dbReference type="InterPro" id="IPR014001">
    <property type="entry name" value="Helicase_ATP-bd"/>
</dbReference>
<evidence type="ECO:0000256" key="3">
    <source>
        <dbReference type="ARBA" id="ARBA00022553"/>
    </source>
</evidence>
<feature type="compositionally biased region" description="Basic and acidic residues" evidence="14">
    <location>
        <begin position="2397"/>
        <end position="2407"/>
    </location>
</feature>
<gene>
    <name evidence="18" type="ORF">Q5P01_023679</name>
</gene>
<keyword evidence="19" id="KW-1185">Reference proteome</keyword>
<dbReference type="GO" id="GO:0006338">
    <property type="term" value="P:chromatin remodeling"/>
    <property type="evidence" value="ECO:0007669"/>
    <property type="project" value="UniProtKB-ARBA"/>
</dbReference>
<feature type="compositionally biased region" description="Pro residues" evidence="14">
    <location>
        <begin position="1032"/>
        <end position="1041"/>
    </location>
</feature>
<feature type="compositionally biased region" description="Pro residues" evidence="14">
    <location>
        <begin position="5248"/>
        <end position="5263"/>
    </location>
</feature>
<dbReference type="GO" id="GO:0042393">
    <property type="term" value="F:histone binding"/>
    <property type="evidence" value="ECO:0007669"/>
    <property type="project" value="TreeGrafter"/>
</dbReference>
<feature type="compositionally biased region" description="Pro residues" evidence="14">
    <location>
        <begin position="988"/>
        <end position="997"/>
    </location>
</feature>
<dbReference type="EMBL" id="JAUPFM010000019">
    <property type="protein sequence ID" value="KAK2820720.1"/>
    <property type="molecule type" value="Genomic_DNA"/>
</dbReference>
<feature type="compositionally biased region" description="Basic residues" evidence="14">
    <location>
        <begin position="12"/>
        <end position="28"/>
    </location>
</feature>
<feature type="compositionally biased region" description="Low complexity" evidence="14">
    <location>
        <begin position="4629"/>
        <end position="4705"/>
    </location>
</feature>
<keyword evidence="12" id="KW-0539">Nucleus</keyword>
<feature type="compositionally biased region" description="Low complexity" evidence="14">
    <location>
        <begin position="2375"/>
        <end position="2389"/>
    </location>
</feature>
<feature type="region of interest" description="Disordered" evidence="14">
    <location>
        <begin position="4963"/>
        <end position="5269"/>
    </location>
</feature>
<feature type="domain" description="Helicase ATP-binding" evidence="15">
    <location>
        <begin position="2863"/>
        <end position="3028"/>
    </location>
</feature>
<comment type="caution">
    <text evidence="18">The sequence shown here is derived from an EMBL/GenBank/DDBJ whole genome shotgun (WGS) entry which is preliminary data.</text>
</comment>
<feature type="compositionally biased region" description="Basic and acidic residues" evidence="14">
    <location>
        <begin position="886"/>
        <end position="895"/>
    </location>
</feature>
<feature type="compositionally biased region" description="Pro residues" evidence="14">
    <location>
        <begin position="945"/>
        <end position="954"/>
    </location>
</feature>
<feature type="compositionally biased region" description="Low complexity" evidence="14">
    <location>
        <begin position="4930"/>
        <end position="4947"/>
    </location>
</feature>
<evidence type="ECO:0000256" key="14">
    <source>
        <dbReference type="SAM" id="MobiDB-lite"/>
    </source>
</evidence>
<keyword evidence="11" id="KW-0804">Transcription</keyword>
<feature type="region of interest" description="Disordered" evidence="14">
    <location>
        <begin position="1"/>
        <end position="80"/>
    </location>
</feature>
<feature type="compositionally biased region" description="Acidic residues" evidence="14">
    <location>
        <begin position="2253"/>
        <end position="2272"/>
    </location>
</feature>
<evidence type="ECO:0000256" key="10">
    <source>
        <dbReference type="ARBA" id="ARBA00023125"/>
    </source>
</evidence>
<dbReference type="PANTHER" id="PTHR45685:SF1">
    <property type="entry name" value="HELICASE SRCAP"/>
    <property type="match status" value="1"/>
</dbReference>
<dbReference type="Pfam" id="PF15336">
    <property type="entry name" value="Auts2"/>
    <property type="match status" value="1"/>
</dbReference>
<feature type="compositionally biased region" description="Basic and acidic residues" evidence="14">
    <location>
        <begin position="4261"/>
        <end position="4279"/>
    </location>
</feature>
<feature type="compositionally biased region" description="Polar residues" evidence="14">
    <location>
        <begin position="4202"/>
        <end position="4211"/>
    </location>
</feature>
<feature type="compositionally biased region" description="Low complexity" evidence="14">
    <location>
        <begin position="4863"/>
        <end position="4881"/>
    </location>
</feature>
<evidence type="ECO:0000256" key="11">
    <source>
        <dbReference type="ARBA" id="ARBA00023163"/>
    </source>
</evidence>
<feature type="region of interest" description="Disordered" evidence="14">
    <location>
        <begin position="1445"/>
        <end position="1464"/>
    </location>
</feature>
<feature type="region of interest" description="Disordered" evidence="14">
    <location>
        <begin position="4929"/>
        <end position="4949"/>
    </location>
</feature>
<dbReference type="SMART" id="SM00487">
    <property type="entry name" value="DEXDc"/>
    <property type="match status" value="1"/>
</dbReference>
<dbReference type="Gene3D" id="3.40.50.300">
    <property type="entry name" value="P-loop containing nucleotide triphosphate hydrolases"/>
    <property type="match status" value="1"/>
</dbReference>
<feature type="region of interest" description="Disordered" evidence="14">
    <location>
        <begin position="1485"/>
        <end position="1504"/>
    </location>
</feature>
<feature type="compositionally biased region" description="Low complexity" evidence="14">
    <location>
        <begin position="969"/>
        <end position="987"/>
    </location>
</feature>
<feature type="compositionally biased region" description="Basic and acidic residues" evidence="14">
    <location>
        <begin position="934"/>
        <end position="943"/>
    </location>
</feature>
<keyword evidence="7" id="KW-0067">ATP-binding</keyword>
<feature type="compositionally biased region" description="Basic residues" evidence="14">
    <location>
        <begin position="5226"/>
        <end position="5247"/>
    </location>
</feature>
<feature type="compositionally biased region" description="Low complexity" evidence="14">
    <location>
        <begin position="4413"/>
        <end position="4422"/>
    </location>
</feature>
<dbReference type="Pfam" id="PF00176">
    <property type="entry name" value="SNF2-rel_dom"/>
    <property type="match status" value="1"/>
</dbReference>
<dbReference type="GO" id="GO:0010468">
    <property type="term" value="P:regulation of gene expression"/>
    <property type="evidence" value="ECO:0007669"/>
    <property type="project" value="UniProtKB-ARBA"/>
</dbReference>
<feature type="compositionally biased region" description="Low complexity" evidence="14">
    <location>
        <begin position="4901"/>
        <end position="4912"/>
    </location>
</feature>
<feature type="region of interest" description="Disordered" evidence="14">
    <location>
        <begin position="267"/>
        <end position="435"/>
    </location>
</feature>
<comment type="similarity">
    <text evidence="2">Belongs to the SNF2/RAD54 helicase family. SWR1 subfamily.</text>
</comment>
<dbReference type="GO" id="GO:0003677">
    <property type="term" value="F:DNA binding"/>
    <property type="evidence" value="ECO:0007669"/>
    <property type="project" value="UniProtKB-KW"/>
</dbReference>
<feature type="compositionally biased region" description="Acidic residues" evidence="14">
    <location>
        <begin position="2581"/>
        <end position="2611"/>
    </location>
</feature>
<feature type="coiled-coil region" evidence="13">
    <location>
        <begin position="4037"/>
        <end position="4101"/>
    </location>
</feature>
<evidence type="ECO:0000256" key="6">
    <source>
        <dbReference type="ARBA" id="ARBA00022806"/>
    </source>
</evidence>
<feature type="compositionally biased region" description="Low complexity" evidence="14">
    <location>
        <begin position="4235"/>
        <end position="4249"/>
    </location>
</feature>
<evidence type="ECO:0000259" key="17">
    <source>
        <dbReference type="PROSITE" id="PS51204"/>
    </source>
</evidence>
<feature type="compositionally biased region" description="Low complexity" evidence="14">
    <location>
        <begin position="852"/>
        <end position="871"/>
    </location>
</feature>
<feature type="region of interest" description="Disordered" evidence="14">
    <location>
        <begin position="2562"/>
        <end position="2704"/>
    </location>
</feature>
<feature type="region of interest" description="Disordered" evidence="14">
    <location>
        <begin position="3428"/>
        <end position="3460"/>
    </location>
</feature>
<feature type="compositionally biased region" description="Low complexity" evidence="14">
    <location>
        <begin position="3561"/>
        <end position="3590"/>
    </location>
</feature>
<dbReference type="InterPro" id="IPR050520">
    <property type="entry name" value="INO80/SWR1_helicase"/>
</dbReference>
<feature type="compositionally biased region" description="Basic and acidic residues" evidence="14">
    <location>
        <begin position="2612"/>
        <end position="2626"/>
    </location>
</feature>
<protein>
    <submittedName>
        <fullName evidence="18">Uncharacterized protein</fullName>
    </submittedName>
</protein>
<feature type="region of interest" description="Disordered" evidence="14">
    <location>
        <begin position="1329"/>
        <end position="1363"/>
    </location>
</feature>
<dbReference type="SUPFAM" id="SSF52540">
    <property type="entry name" value="P-loop containing nucleoside triphosphate hydrolases"/>
    <property type="match status" value="3"/>
</dbReference>
<feature type="region of interest" description="Disordered" evidence="14">
    <location>
        <begin position="110"/>
        <end position="157"/>
    </location>
</feature>
<proteinExistence type="inferred from homology"/>
<dbReference type="SMART" id="SM00384">
    <property type="entry name" value="AT_hook"/>
    <property type="match status" value="2"/>
</dbReference>
<dbReference type="InterPro" id="IPR038718">
    <property type="entry name" value="SNF2-like_sf"/>
</dbReference>
<dbReference type="Gene3D" id="3.40.50.10810">
    <property type="entry name" value="Tandem AAA-ATPase domain"/>
    <property type="match status" value="1"/>
</dbReference>
<dbReference type="InterPro" id="IPR001650">
    <property type="entry name" value="Helicase_C-like"/>
</dbReference>
<dbReference type="SMART" id="SM00490">
    <property type="entry name" value="HELICc"/>
    <property type="match status" value="1"/>
</dbReference>
<feature type="compositionally biased region" description="Polar residues" evidence="14">
    <location>
        <begin position="4486"/>
        <end position="4496"/>
    </location>
</feature>
<feature type="compositionally biased region" description="Basic and acidic residues" evidence="14">
    <location>
        <begin position="810"/>
        <end position="827"/>
    </location>
</feature>
<keyword evidence="4" id="KW-0547">Nucleotide-binding</keyword>
<dbReference type="CDD" id="cd18003">
    <property type="entry name" value="DEXQc_SRCAP"/>
    <property type="match status" value="1"/>
</dbReference>
<dbReference type="PROSITE" id="PS51194">
    <property type="entry name" value="HELICASE_CTER"/>
    <property type="match status" value="1"/>
</dbReference>
<dbReference type="InterPro" id="IPR049730">
    <property type="entry name" value="SNF2/RAD54-like_C"/>
</dbReference>
<feature type="compositionally biased region" description="Polar residues" evidence="14">
    <location>
        <begin position="829"/>
        <end position="843"/>
    </location>
</feature>
<feature type="compositionally biased region" description="Pro residues" evidence="14">
    <location>
        <begin position="3545"/>
        <end position="3560"/>
    </location>
</feature>
<feature type="compositionally biased region" description="Polar residues" evidence="14">
    <location>
        <begin position="3506"/>
        <end position="3515"/>
    </location>
</feature>
<evidence type="ECO:0000256" key="4">
    <source>
        <dbReference type="ARBA" id="ARBA00022741"/>
    </source>
</evidence>
<feature type="compositionally biased region" description="Polar residues" evidence="14">
    <location>
        <begin position="5030"/>
        <end position="5086"/>
    </location>
</feature>
<feature type="compositionally biased region" description="Polar residues" evidence="14">
    <location>
        <begin position="4553"/>
        <end position="4563"/>
    </location>
</feature>
<dbReference type="Pfam" id="PF07529">
    <property type="entry name" value="HSA"/>
    <property type="match status" value="1"/>
</dbReference>
<dbReference type="GO" id="GO:0140096">
    <property type="term" value="F:catalytic activity, acting on a protein"/>
    <property type="evidence" value="ECO:0007669"/>
    <property type="project" value="UniProtKB-ARBA"/>
</dbReference>
<dbReference type="InterPro" id="IPR027417">
    <property type="entry name" value="P-loop_NTPase"/>
</dbReference>
<feature type="compositionally biased region" description="Low complexity" evidence="14">
    <location>
        <begin position="306"/>
        <end position="345"/>
    </location>
</feature>
<feature type="domain" description="HSA" evidence="17">
    <location>
        <begin position="2433"/>
        <end position="2505"/>
    </location>
</feature>
<keyword evidence="5" id="KW-0378">Hydrolase</keyword>
<name>A0AA88IU31_CHASR</name>
<feature type="region of interest" description="Disordered" evidence="14">
    <location>
        <begin position="1536"/>
        <end position="1567"/>
    </location>
</feature>
<feature type="compositionally biased region" description="Low complexity" evidence="14">
    <location>
        <begin position="3432"/>
        <end position="3446"/>
    </location>
</feature>
<dbReference type="GO" id="GO:0004386">
    <property type="term" value="F:helicase activity"/>
    <property type="evidence" value="ECO:0007669"/>
    <property type="project" value="UniProtKB-KW"/>
</dbReference>
<dbReference type="GO" id="GO:0005524">
    <property type="term" value="F:ATP binding"/>
    <property type="evidence" value="ECO:0007669"/>
    <property type="project" value="UniProtKB-KW"/>
</dbReference>
<feature type="compositionally biased region" description="Basic and acidic residues" evidence="14">
    <location>
        <begin position="737"/>
        <end position="766"/>
    </location>
</feature>
<feature type="compositionally biased region" description="Polar residues" evidence="14">
    <location>
        <begin position="785"/>
        <end position="798"/>
    </location>
</feature>
<organism evidence="18 19">
    <name type="scientific">Channa striata</name>
    <name type="common">Snakehead murrel</name>
    <name type="synonym">Ophicephalus striatus</name>
    <dbReference type="NCBI Taxonomy" id="64152"/>
    <lineage>
        <taxon>Eukaryota</taxon>
        <taxon>Metazoa</taxon>
        <taxon>Chordata</taxon>
        <taxon>Craniata</taxon>
        <taxon>Vertebrata</taxon>
        <taxon>Euteleostomi</taxon>
        <taxon>Actinopterygii</taxon>
        <taxon>Neopterygii</taxon>
        <taxon>Teleostei</taxon>
        <taxon>Neoteleostei</taxon>
        <taxon>Acanthomorphata</taxon>
        <taxon>Anabantaria</taxon>
        <taxon>Anabantiformes</taxon>
        <taxon>Channoidei</taxon>
        <taxon>Channidae</taxon>
        <taxon>Channa</taxon>
    </lineage>
</organism>
<feature type="compositionally biased region" description="Basic and acidic residues" evidence="14">
    <location>
        <begin position="1487"/>
        <end position="1500"/>
    </location>
</feature>
<feature type="compositionally biased region" description="Low complexity" evidence="14">
    <location>
        <begin position="2754"/>
        <end position="2765"/>
    </location>
</feature>
<keyword evidence="9" id="KW-0805">Transcription regulation</keyword>
<dbReference type="SMART" id="SM00573">
    <property type="entry name" value="HSA"/>
    <property type="match status" value="1"/>
</dbReference>
<dbReference type="PANTHER" id="PTHR45685">
    <property type="entry name" value="HELICASE SRCAP-RELATED"/>
    <property type="match status" value="1"/>
</dbReference>
<dbReference type="Pfam" id="PF00271">
    <property type="entry name" value="Helicase_C"/>
    <property type="match status" value="1"/>
</dbReference>
<feature type="region of interest" description="Disordered" evidence="14">
    <location>
        <begin position="4863"/>
        <end position="4912"/>
    </location>
</feature>
<feature type="region of interest" description="Disordered" evidence="14">
    <location>
        <begin position="3477"/>
        <end position="3619"/>
    </location>
</feature>
<evidence type="ECO:0000256" key="5">
    <source>
        <dbReference type="ARBA" id="ARBA00022801"/>
    </source>
</evidence>
<keyword evidence="10" id="KW-0238">DNA-binding</keyword>
<feature type="compositionally biased region" description="Low complexity" evidence="14">
    <location>
        <begin position="1"/>
        <end position="11"/>
    </location>
</feature>
<feature type="region of interest" description="Disordered" evidence="14">
    <location>
        <begin position="1408"/>
        <end position="1438"/>
    </location>
</feature>